<dbReference type="PANTHER" id="PTHR48466">
    <property type="entry name" value="OS10G0509000 PROTEIN-RELATED"/>
    <property type="match status" value="1"/>
</dbReference>
<dbReference type="InterPro" id="IPR046893">
    <property type="entry name" value="MSSS"/>
</dbReference>
<dbReference type="Pfam" id="PF00488">
    <property type="entry name" value="MutS_V"/>
    <property type="match status" value="1"/>
</dbReference>
<evidence type="ECO:0000256" key="1">
    <source>
        <dbReference type="ARBA" id="ARBA00022730"/>
    </source>
</evidence>
<proteinExistence type="inferred from homology"/>
<feature type="binding site" evidence="7">
    <location>
        <begin position="335"/>
        <end position="342"/>
    </location>
    <ligand>
        <name>ATP</name>
        <dbReference type="ChEBI" id="CHEBI:30616"/>
    </ligand>
</feature>
<feature type="coiled-coil region" evidence="8">
    <location>
        <begin position="516"/>
        <end position="600"/>
    </location>
</feature>
<dbReference type="NCBIfam" id="TIGR01069">
    <property type="entry name" value="mutS2"/>
    <property type="match status" value="1"/>
</dbReference>
<dbReference type="EC" id="3.1.-.-" evidence="7"/>
<evidence type="ECO:0000256" key="2">
    <source>
        <dbReference type="ARBA" id="ARBA00022741"/>
    </source>
</evidence>
<protein>
    <recommendedName>
        <fullName evidence="7">Endonuclease MutS2</fullName>
        <ecNumber evidence="7">3.1.-.-</ecNumber>
    </recommendedName>
    <alternativeName>
        <fullName evidence="7">Ribosome-associated protein quality control-upstream factor</fullName>
        <shortName evidence="7">RQC-upstream factor</shortName>
        <shortName evidence="7">RqcU</shortName>
        <ecNumber evidence="7">3.6.4.-</ecNumber>
    </alternativeName>
</protein>
<dbReference type="SMART" id="SM00463">
    <property type="entry name" value="SMR"/>
    <property type="match status" value="1"/>
</dbReference>
<dbReference type="RefSeq" id="WP_173221298.1">
    <property type="nucleotide sequence ID" value="NZ_CP048104.1"/>
</dbReference>
<evidence type="ECO:0000256" key="8">
    <source>
        <dbReference type="SAM" id="Coils"/>
    </source>
</evidence>
<evidence type="ECO:0000313" key="12">
    <source>
        <dbReference type="Proteomes" id="UP000503088"/>
    </source>
</evidence>
<gene>
    <name evidence="7" type="primary">mutS2</name>
    <name evidence="7" type="synonym">rqcU</name>
    <name evidence="11" type="ORF">GXN76_05705</name>
</gene>
<evidence type="ECO:0000256" key="7">
    <source>
        <dbReference type="HAMAP-Rule" id="MF_00092"/>
    </source>
</evidence>
<dbReference type="SMART" id="SM00534">
    <property type="entry name" value="MUTSac"/>
    <property type="match status" value="1"/>
</dbReference>
<dbReference type="GO" id="GO:0006298">
    <property type="term" value="P:mismatch repair"/>
    <property type="evidence" value="ECO:0007669"/>
    <property type="project" value="InterPro"/>
</dbReference>
<comment type="function">
    <text evidence="7">Acts as a ribosome collision sensor, splitting the ribosome into its 2 subunits. Detects stalled/collided 70S ribosomes which it binds and splits by an ATP-hydrolysis driven conformational change. Acts upstream of the ribosome quality control system (RQC), a ribosome-associated complex that mediates the extraction of incompletely synthesized nascent chains from stalled ribosomes and their subsequent degradation. Probably generates substrates for RQC.</text>
</comment>
<dbReference type="AlphaFoldDB" id="A0A7D4CEP5"/>
<reference evidence="11 12" key="1">
    <citation type="submission" date="2020-01" db="EMBL/GenBank/DDBJ databases">
        <authorList>
            <person name="Gulvik C.A."/>
            <person name="Batra D.G."/>
        </authorList>
    </citation>
    <scope>NUCLEOTIDE SEQUENCE [LARGE SCALE GENOMIC DNA]</scope>
    <source>
        <strain evidence="11 12">W9323</strain>
    </source>
</reference>
<dbReference type="SUPFAM" id="SSF160443">
    <property type="entry name" value="SMR domain-like"/>
    <property type="match status" value="1"/>
</dbReference>
<dbReference type="GO" id="GO:0019843">
    <property type="term" value="F:rRNA binding"/>
    <property type="evidence" value="ECO:0007669"/>
    <property type="project" value="UniProtKB-UniRule"/>
</dbReference>
<keyword evidence="7 11" id="KW-0255">Endonuclease</keyword>
<comment type="subunit">
    <text evidence="7">Homodimer. Binds to stalled ribosomes, contacting rRNA.</text>
</comment>
<dbReference type="GO" id="GO:0072344">
    <property type="term" value="P:rescue of stalled ribosome"/>
    <property type="evidence" value="ECO:0007669"/>
    <property type="project" value="UniProtKB-UniRule"/>
</dbReference>
<dbReference type="PROSITE" id="PS50828">
    <property type="entry name" value="SMR"/>
    <property type="match status" value="1"/>
</dbReference>
<organism evidence="11 12">
    <name type="scientific">Kroppenstedtia pulmonis</name>
    <dbReference type="NCBI Taxonomy" id="1380685"/>
    <lineage>
        <taxon>Bacteria</taxon>
        <taxon>Bacillati</taxon>
        <taxon>Bacillota</taxon>
        <taxon>Bacilli</taxon>
        <taxon>Bacillales</taxon>
        <taxon>Thermoactinomycetaceae</taxon>
        <taxon>Kroppenstedtia</taxon>
    </lineage>
</organism>
<dbReference type="InterPro" id="IPR005747">
    <property type="entry name" value="MutS2"/>
</dbReference>
<dbReference type="HAMAP" id="MF_00092">
    <property type="entry name" value="MutS2"/>
    <property type="match status" value="1"/>
</dbReference>
<dbReference type="InterPro" id="IPR007696">
    <property type="entry name" value="DNA_mismatch_repair_MutS_core"/>
</dbReference>
<dbReference type="SMART" id="SM00533">
    <property type="entry name" value="MUTSd"/>
    <property type="match status" value="1"/>
</dbReference>
<evidence type="ECO:0000256" key="5">
    <source>
        <dbReference type="ARBA" id="ARBA00022884"/>
    </source>
</evidence>
<feature type="domain" description="Smr" evidence="10">
    <location>
        <begin position="709"/>
        <end position="784"/>
    </location>
</feature>
<dbReference type="InterPro" id="IPR036063">
    <property type="entry name" value="Smr_dom_sf"/>
</dbReference>
<keyword evidence="2 7" id="KW-0547">Nucleotide-binding</keyword>
<dbReference type="Gene3D" id="3.30.1370.110">
    <property type="match status" value="1"/>
</dbReference>
<dbReference type="InterPro" id="IPR000432">
    <property type="entry name" value="DNA_mismatch_repair_MutS_C"/>
</dbReference>
<dbReference type="InterPro" id="IPR036187">
    <property type="entry name" value="DNA_mismatch_repair_MutS_sf"/>
</dbReference>
<dbReference type="InterPro" id="IPR027417">
    <property type="entry name" value="P-loop_NTPase"/>
</dbReference>
<dbReference type="SUPFAM" id="SSF48334">
    <property type="entry name" value="DNA repair protein MutS, domain III"/>
    <property type="match status" value="1"/>
</dbReference>
<keyword evidence="3 7" id="KW-0378">Hydrolase</keyword>
<keyword evidence="1 7" id="KW-0699">rRNA-binding</keyword>
<dbReference type="Pfam" id="PF01713">
    <property type="entry name" value="Smr"/>
    <property type="match status" value="1"/>
</dbReference>
<evidence type="ECO:0000256" key="6">
    <source>
        <dbReference type="ARBA" id="ARBA00023125"/>
    </source>
</evidence>
<evidence type="ECO:0000256" key="3">
    <source>
        <dbReference type="ARBA" id="ARBA00022801"/>
    </source>
</evidence>
<dbReference type="PANTHER" id="PTHR48466:SF2">
    <property type="entry name" value="OS10G0509000 PROTEIN"/>
    <property type="match status" value="1"/>
</dbReference>
<keyword evidence="8" id="KW-0175">Coiled coil</keyword>
<dbReference type="InterPro" id="IPR002625">
    <property type="entry name" value="Smr_dom"/>
</dbReference>
<keyword evidence="7" id="KW-0540">Nuclease</keyword>
<dbReference type="GO" id="GO:0004519">
    <property type="term" value="F:endonuclease activity"/>
    <property type="evidence" value="ECO:0007669"/>
    <property type="project" value="UniProtKB-UniRule"/>
</dbReference>
<keyword evidence="6 7" id="KW-0238">DNA-binding</keyword>
<dbReference type="GO" id="GO:0016887">
    <property type="term" value="F:ATP hydrolysis activity"/>
    <property type="evidence" value="ECO:0007669"/>
    <property type="project" value="InterPro"/>
</dbReference>
<dbReference type="Proteomes" id="UP000503088">
    <property type="component" value="Chromosome"/>
</dbReference>
<dbReference type="GO" id="GO:0045910">
    <property type="term" value="P:negative regulation of DNA recombination"/>
    <property type="evidence" value="ECO:0007669"/>
    <property type="project" value="InterPro"/>
</dbReference>
<dbReference type="GO" id="GO:0140664">
    <property type="term" value="F:ATP-dependent DNA damage sensor activity"/>
    <property type="evidence" value="ECO:0007669"/>
    <property type="project" value="InterPro"/>
</dbReference>
<dbReference type="PROSITE" id="PS00486">
    <property type="entry name" value="DNA_MISMATCH_REPAIR_2"/>
    <property type="match status" value="1"/>
</dbReference>
<keyword evidence="12" id="KW-1185">Reference proteome</keyword>
<dbReference type="EMBL" id="CP048104">
    <property type="protein sequence ID" value="QKG84014.1"/>
    <property type="molecule type" value="Genomic_DNA"/>
</dbReference>
<name>A0A7D4CEP5_9BACL</name>
<dbReference type="GO" id="GO:0005524">
    <property type="term" value="F:ATP binding"/>
    <property type="evidence" value="ECO:0007669"/>
    <property type="project" value="UniProtKB-UniRule"/>
</dbReference>
<dbReference type="CDD" id="cd03280">
    <property type="entry name" value="ABC_MutS2"/>
    <property type="match status" value="1"/>
</dbReference>
<dbReference type="GO" id="GO:0030983">
    <property type="term" value="F:mismatched DNA binding"/>
    <property type="evidence" value="ECO:0007669"/>
    <property type="project" value="InterPro"/>
</dbReference>
<evidence type="ECO:0000259" key="10">
    <source>
        <dbReference type="PROSITE" id="PS50828"/>
    </source>
</evidence>
<evidence type="ECO:0000256" key="4">
    <source>
        <dbReference type="ARBA" id="ARBA00022840"/>
    </source>
</evidence>
<evidence type="ECO:0000313" key="11">
    <source>
        <dbReference type="EMBL" id="QKG84014.1"/>
    </source>
</evidence>
<evidence type="ECO:0000256" key="9">
    <source>
        <dbReference type="SAM" id="MobiDB-lite"/>
    </source>
</evidence>
<sequence>MDRNKLHTLEFHRVLEILESLASSETGRKKIKTLTPSANEEEVRHLLRSTAEGMDLIRLRGDLSLEGVRDIRNAVRRAEIGGILHTGELLAVSDLAEAEKNVRRMVTELDEEKAPLPIWRELTERLEELFPLAREIRKSIDDEGQVMSSASPNLARIRRSIHQLQGGIRSSLDQILRNSQYQKMLQDPIVTQRNNRYVIPVKQEYRHAFGGIVHDQSASGQTLFIEPKVVVDQNNRLKELELEEEREVERILGELTIRVQEYASPLLHNLGILTEMDVVMSKARLGKKIKGVCPRIEKDGVISLKKARHPLIDEESVVPVDVELGKDYQGIIVTGPNTGGKTVFLKTVGLLSLMAQCGMPIPAEEGSGLPVFSGIYADIGDEQSIEQNLSTFSSHMTNIIRIMEQLDEKSLVLFDELGAGTDPTEGAALAVSILKEVLSKGCQVLATTHYNELKVFAHNHPDVLNASVEFDVETLRPTYRLLTGVPGRSNAFEIALRLGLSSHVVDVARSHLSKEENQLEEMITSLTADRKMAEEERNEAESLRKEAEKLHQELQRQWALLEEEKERLQEAARRDARSIVSRAKREADEVLKELRDWARQKPAQVKEHQLIAMKKRLDEAQPEPVRTWKSGKGDENRQIQVGDEVLVRTLGQKGQVVDQTGQKEFQVQIGFMKMKVKREDLEWQRSAHTEKTEGSTSYHRQSHHVRHELDLRGKMVDEAVPEVDKYLDDAMLAGYQQVSLIHGKGTGALRVGVQKFLQRHPRVKGYRLGGQGEGGSGVTVVELH</sequence>
<comment type="similarity">
    <text evidence="7">Belongs to the DNA mismatch repair MutS family. MutS2 subfamily.</text>
</comment>
<dbReference type="Pfam" id="PF20297">
    <property type="entry name" value="MSSS"/>
    <property type="match status" value="1"/>
</dbReference>
<dbReference type="GO" id="GO:0043023">
    <property type="term" value="F:ribosomal large subunit binding"/>
    <property type="evidence" value="ECO:0007669"/>
    <property type="project" value="UniProtKB-UniRule"/>
</dbReference>
<dbReference type="FunFam" id="3.40.50.300:FF:000830">
    <property type="entry name" value="Endonuclease MutS2"/>
    <property type="match status" value="1"/>
</dbReference>
<keyword evidence="5 7" id="KW-0694">RNA-binding</keyword>
<dbReference type="CDD" id="cd06503">
    <property type="entry name" value="ATP-synt_Fo_b"/>
    <property type="match status" value="1"/>
</dbReference>
<dbReference type="InterPro" id="IPR045076">
    <property type="entry name" value="MutS"/>
</dbReference>
<dbReference type="SUPFAM" id="SSF52540">
    <property type="entry name" value="P-loop containing nucleoside triphosphate hydrolases"/>
    <property type="match status" value="1"/>
</dbReference>
<comment type="function">
    <text evidence="7">Endonuclease that is involved in the suppression of homologous recombination and thus may have a key role in the control of bacterial genetic diversity.</text>
</comment>
<accession>A0A7D4CEP5</accession>
<dbReference type="PIRSF" id="PIRSF005814">
    <property type="entry name" value="MutS_YshD"/>
    <property type="match status" value="1"/>
</dbReference>
<feature type="region of interest" description="Disordered" evidence="9">
    <location>
        <begin position="686"/>
        <end position="706"/>
    </location>
</feature>
<keyword evidence="4 7" id="KW-0067">ATP-binding</keyword>
<dbReference type="EC" id="3.6.4.-" evidence="7"/>
<dbReference type="KEGG" id="kpul:GXN76_05705"/>
<dbReference type="Gene3D" id="3.40.50.300">
    <property type="entry name" value="P-loop containing nucleotide triphosphate hydrolases"/>
    <property type="match status" value="1"/>
</dbReference>